<comment type="caution">
    <text evidence="3">The sequence shown here is derived from an EMBL/GenBank/DDBJ whole genome shotgun (WGS) entry which is preliminary data.</text>
</comment>
<protein>
    <submittedName>
        <fullName evidence="3">VanZ family protein</fullName>
    </submittedName>
</protein>
<reference evidence="3 4" key="1">
    <citation type="submission" date="2018-09" db="EMBL/GenBank/DDBJ databases">
        <title>Characterization of the phylogenetic diversity of five novel species belonging to the genus Bifidobacterium.</title>
        <authorList>
            <person name="Lugli G.A."/>
            <person name="Duranti S."/>
            <person name="Milani C."/>
        </authorList>
    </citation>
    <scope>NUCLEOTIDE SEQUENCE [LARGE SCALE GENOMIC DNA]</scope>
    <source>
        <strain evidence="3 4">2036B</strain>
    </source>
</reference>
<keyword evidence="1" id="KW-0472">Membrane</keyword>
<feature type="transmembrane region" description="Helical" evidence="1">
    <location>
        <begin position="164"/>
        <end position="184"/>
    </location>
</feature>
<sequence length="363" mass="41535">MIAYLGMFSSSFILAIVLWPVMSLILTLPILAISYHRNHTLSWSASITAYLSVLYPLGLLAFTLYPMPDDPVQFCATHHFGPQLDLWLFIPQILHGGLSDILQLLLNVIFFMPLGFMLQRWAKWPWWISFIFAFGCSLFIETSQLTGFWGVYPCAYRHFDVDDMLTNTTGAIVGYGIGAIYTHFVPQHAKRVVGTVKLPGIVHRVVSFALDLFLTLLMYFTLSVGWMWLFVHTVMPLEDGTFIFLHMHVGIDLMQAGVWVCGIVPFVLFELLIPLANKGQTLGGMYTHMTIETRVRHGWQRALFYAVRTLVLGVMFMMIISFNSLVWWFFAILLVFWIIAHRMPWDLLPATQPKRPDMTVISA</sequence>
<evidence type="ECO:0000313" key="4">
    <source>
        <dbReference type="Proteomes" id="UP000287609"/>
    </source>
</evidence>
<evidence type="ECO:0000256" key="1">
    <source>
        <dbReference type="SAM" id="Phobius"/>
    </source>
</evidence>
<organism evidence="3 4">
    <name type="scientific">Bifidobacterium dolichotidis</name>
    <dbReference type="NCBI Taxonomy" id="2306976"/>
    <lineage>
        <taxon>Bacteria</taxon>
        <taxon>Bacillati</taxon>
        <taxon>Actinomycetota</taxon>
        <taxon>Actinomycetes</taxon>
        <taxon>Bifidobacteriales</taxon>
        <taxon>Bifidobacteriaceae</taxon>
        <taxon>Bifidobacterium</taxon>
    </lineage>
</organism>
<feature type="transmembrane region" description="Helical" evidence="1">
    <location>
        <begin position="12"/>
        <end position="35"/>
    </location>
</feature>
<keyword evidence="4" id="KW-1185">Reference proteome</keyword>
<feature type="transmembrane region" description="Helical" evidence="1">
    <location>
        <begin position="47"/>
        <end position="66"/>
    </location>
</feature>
<dbReference type="InterPro" id="IPR053150">
    <property type="entry name" value="Teicoplanin_resist-assoc"/>
</dbReference>
<proteinExistence type="predicted"/>
<dbReference type="InterPro" id="IPR006976">
    <property type="entry name" value="VanZ-like"/>
</dbReference>
<dbReference type="PANTHER" id="PTHR36834">
    <property type="entry name" value="MEMBRANE PROTEIN-RELATED"/>
    <property type="match status" value="1"/>
</dbReference>
<feature type="transmembrane region" description="Helical" evidence="1">
    <location>
        <begin position="205"/>
        <end position="229"/>
    </location>
</feature>
<feature type="transmembrane region" description="Helical" evidence="1">
    <location>
        <begin position="124"/>
        <end position="152"/>
    </location>
</feature>
<name>A0A430FP14_9BIFI</name>
<evidence type="ECO:0000259" key="2">
    <source>
        <dbReference type="Pfam" id="PF04892"/>
    </source>
</evidence>
<feature type="transmembrane region" description="Helical" evidence="1">
    <location>
        <begin position="86"/>
        <end position="112"/>
    </location>
</feature>
<keyword evidence="1" id="KW-0812">Transmembrane</keyword>
<feature type="domain" description="VanZ-like" evidence="2">
    <location>
        <begin position="53"/>
        <end position="178"/>
    </location>
</feature>
<gene>
    <name evidence="3" type="ORF">D2E26_1344</name>
</gene>
<dbReference type="Pfam" id="PF04892">
    <property type="entry name" value="VanZ"/>
    <property type="match status" value="1"/>
</dbReference>
<feature type="transmembrane region" description="Helical" evidence="1">
    <location>
        <begin position="326"/>
        <end position="345"/>
    </location>
</feature>
<accession>A0A430FP14</accession>
<keyword evidence="1" id="KW-1133">Transmembrane helix</keyword>
<dbReference type="EMBL" id="QXGM01000003">
    <property type="protein sequence ID" value="RSX54544.1"/>
    <property type="molecule type" value="Genomic_DNA"/>
</dbReference>
<feature type="transmembrane region" description="Helical" evidence="1">
    <location>
        <begin position="256"/>
        <end position="276"/>
    </location>
</feature>
<dbReference type="PANTHER" id="PTHR36834:SF1">
    <property type="entry name" value="INTEGRAL MEMBRANE PROTEIN"/>
    <property type="match status" value="1"/>
</dbReference>
<feature type="transmembrane region" description="Helical" evidence="1">
    <location>
        <begin position="302"/>
        <end position="320"/>
    </location>
</feature>
<dbReference type="AlphaFoldDB" id="A0A430FP14"/>
<dbReference type="Proteomes" id="UP000287609">
    <property type="component" value="Unassembled WGS sequence"/>
</dbReference>
<evidence type="ECO:0000313" key="3">
    <source>
        <dbReference type="EMBL" id="RSX54544.1"/>
    </source>
</evidence>